<protein>
    <submittedName>
        <fullName evidence="1">Uncharacterized protein</fullName>
    </submittedName>
</protein>
<dbReference type="Proteomes" id="UP000436088">
    <property type="component" value="Unassembled WGS sequence"/>
</dbReference>
<dbReference type="EMBL" id="VEPZ02001150">
    <property type="protein sequence ID" value="KAE8691130.1"/>
    <property type="molecule type" value="Genomic_DNA"/>
</dbReference>
<organism evidence="1 2">
    <name type="scientific">Hibiscus syriacus</name>
    <name type="common">Rose of Sharon</name>
    <dbReference type="NCBI Taxonomy" id="106335"/>
    <lineage>
        <taxon>Eukaryota</taxon>
        <taxon>Viridiplantae</taxon>
        <taxon>Streptophyta</taxon>
        <taxon>Embryophyta</taxon>
        <taxon>Tracheophyta</taxon>
        <taxon>Spermatophyta</taxon>
        <taxon>Magnoliopsida</taxon>
        <taxon>eudicotyledons</taxon>
        <taxon>Gunneridae</taxon>
        <taxon>Pentapetalae</taxon>
        <taxon>rosids</taxon>
        <taxon>malvids</taxon>
        <taxon>Malvales</taxon>
        <taxon>Malvaceae</taxon>
        <taxon>Malvoideae</taxon>
        <taxon>Hibiscus</taxon>
    </lineage>
</organism>
<evidence type="ECO:0000313" key="2">
    <source>
        <dbReference type="Proteomes" id="UP000436088"/>
    </source>
</evidence>
<name>A0A6A2ZHR7_HIBSY</name>
<comment type="caution">
    <text evidence="1">The sequence shown here is derived from an EMBL/GenBank/DDBJ whole genome shotgun (WGS) entry which is preliminary data.</text>
</comment>
<proteinExistence type="predicted"/>
<reference evidence="1" key="1">
    <citation type="submission" date="2019-09" db="EMBL/GenBank/DDBJ databases">
        <title>Draft genome information of white flower Hibiscus syriacus.</title>
        <authorList>
            <person name="Kim Y.-M."/>
        </authorList>
    </citation>
    <scope>NUCLEOTIDE SEQUENCE [LARGE SCALE GENOMIC DNA]</scope>
    <source>
        <strain evidence="1">YM2019G1</strain>
    </source>
</reference>
<evidence type="ECO:0000313" key="1">
    <source>
        <dbReference type="EMBL" id="KAE8691130.1"/>
    </source>
</evidence>
<accession>A0A6A2ZHR7</accession>
<dbReference type="AlphaFoldDB" id="A0A6A2ZHR7"/>
<sequence length="239" mass="27776">MRLRLRNGLTIVIYSDLIHTWIMDVKILEREPYPWFLFKKGEDGRNQLFFKKQMIRRVDTVTVTRSEAGAKHKFLHLSSPPGRCCLWNPVTRESIRLPSLDLKPGRNINSCICHRLQTEQSTTGGDIKGVCQSHLLHYETVRHSFYSWQTATALLGFDGFARRYYYRTILHSPRVMTPEGEHVFVRRNAPRQPTQDPCSDVQAQMHDVNDHLHSIKANITEVISYLRPSHGRGRGRGRQ</sequence>
<gene>
    <name evidence="1" type="ORF">F3Y22_tig00110893pilonHSYRG01291</name>
</gene>
<keyword evidence="2" id="KW-1185">Reference proteome</keyword>